<name>A0ABQ2EE25_9GAMM</name>
<evidence type="ECO:0000256" key="1">
    <source>
        <dbReference type="SAM" id="SignalP"/>
    </source>
</evidence>
<evidence type="ECO:0000313" key="3">
    <source>
        <dbReference type="Proteomes" id="UP000599009"/>
    </source>
</evidence>
<organism evidence="2 3">
    <name type="scientific">Luteimonas terricola</name>
    <dbReference type="NCBI Taxonomy" id="645597"/>
    <lineage>
        <taxon>Bacteria</taxon>
        <taxon>Pseudomonadati</taxon>
        <taxon>Pseudomonadota</taxon>
        <taxon>Gammaproteobacteria</taxon>
        <taxon>Lysobacterales</taxon>
        <taxon>Lysobacteraceae</taxon>
        <taxon>Luteimonas</taxon>
    </lineage>
</organism>
<evidence type="ECO:0000313" key="2">
    <source>
        <dbReference type="EMBL" id="GGK03773.1"/>
    </source>
</evidence>
<accession>A0ABQ2EE25</accession>
<proteinExistence type="predicted"/>
<dbReference type="RefSeq" id="WP_165942301.1">
    <property type="nucleotide sequence ID" value="NZ_BMME01000001.1"/>
</dbReference>
<gene>
    <name evidence="2" type="ORF">GCM10011394_10940</name>
</gene>
<dbReference type="Proteomes" id="UP000599009">
    <property type="component" value="Unassembled WGS sequence"/>
</dbReference>
<keyword evidence="1" id="KW-0732">Signal</keyword>
<keyword evidence="3" id="KW-1185">Reference proteome</keyword>
<feature type="chain" id="PRO_5046931629" evidence="1">
    <location>
        <begin position="24"/>
        <end position="52"/>
    </location>
</feature>
<reference evidence="3" key="1">
    <citation type="journal article" date="2019" name="Int. J. Syst. Evol. Microbiol.">
        <title>The Global Catalogue of Microorganisms (GCM) 10K type strain sequencing project: providing services to taxonomists for standard genome sequencing and annotation.</title>
        <authorList>
            <consortium name="The Broad Institute Genomics Platform"/>
            <consortium name="The Broad Institute Genome Sequencing Center for Infectious Disease"/>
            <person name="Wu L."/>
            <person name="Ma J."/>
        </authorList>
    </citation>
    <scope>NUCLEOTIDE SEQUENCE [LARGE SCALE GENOMIC DNA]</scope>
    <source>
        <strain evidence="3">CGMCC 1.8985</strain>
    </source>
</reference>
<sequence>MNLHRRILAAGIATALPSACGGAADMGDTTGAFSPVGFIGPGVPLKPTPEGT</sequence>
<comment type="caution">
    <text evidence="2">The sequence shown here is derived from an EMBL/GenBank/DDBJ whole genome shotgun (WGS) entry which is preliminary data.</text>
</comment>
<protein>
    <submittedName>
        <fullName evidence="2">Uncharacterized protein</fullName>
    </submittedName>
</protein>
<feature type="signal peptide" evidence="1">
    <location>
        <begin position="1"/>
        <end position="23"/>
    </location>
</feature>
<dbReference type="EMBL" id="BMME01000001">
    <property type="protein sequence ID" value="GGK03773.1"/>
    <property type="molecule type" value="Genomic_DNA"/>
</dbReference>